<dbReference type="HOGENOM" id="CLU_046318_0_0_1"/>
<protein>
    <submittedName>
        <fullName evidence="5">DEHA2E22770p</fullName>
    </submittedName>
</protein>
<dbReference type="eggNOG" id="KOG2097">
    <property type="taxonomic scope" value="Eukaryota"/>
</dbReference>
<dbReference type="InParanoid" id="Q6BND0"/>
<gene>
    <name evidence="5" type="ordered locus">DEHA2E22770g</name>
</gene>
<dbReference type="Pfam" id="PF05063">
    <property type="entry name" value="MT-A70"/>
    <property type="match status" value="1"/>
</dbReference>
<evidence type="ECO:0000256" key="4">
    <source>
        <dbReference type="SAM" id="MobiDB-lite"/>
    </source>
</evidence>
<reference evidence="5 6" key="1">
    <citation type="journal article" date="2004" name="Nature">
        <title>Genome evolution in yeasts.</title>
        <authorList>
            <consortium name="Genolevures"/>
            <person name="Dujon B."/>
            <person name="Sherman D."/>
            <person name="Fischer G."/>
            <person name="Durrens P."/>
            <person name="Casaregola S."/>
            <person name="Lafontaine I."/>
            <person name="de Montigny J."/>
            <person name="Marck C."/>
            <person name="Neuveglise C."/>
            <person name="Talla E."/>
            <person name="Goffard N."/>
            <person name="Frangeul L."/>
            <person name="Aigle M."/>
            <person name="Anthouard V."/>
            <person name="Babour A."/>
            <person name="Barbe V."/>
            <person name="Barnay S."/>
            <person name="Blanchin S."/>
            <person name="Beckerich J.M."/>
            <person name="Beyne E."/>
            <person name="Bleykasten C."/>
            <person name="Boisrame A."/>
            <person name="Boyer J."/>
            <person name="Cattolico L."/>
            <person name="Confanioleri F."/>
            <person name="de Daruvar A."/>
            <person name="Despons L."/>
            <person name="Fabre E."/>
            <person name="Fairhead C."/>
            <person name="Ferry-Dumazet H."/>
            <person name="Groppi A."/>
            <person name="Hantraye F."/>
            <person name="Hennequin C."/>
            <person name="Jauniaux N."/>
            <person name="Joyet P."/>
            <person name="Kachouri R."/>
            <person name="Kerrest A."/>
            <person name="Koszul R."/>
            <person name="Lemaire M."/>
            <person name="Lesur I."/>
            <person name="Ma L."/>
            <person name="Muller H."/>
            <person name="Nicaud J.M."/>
            <person name="Nikolski M."/>
            <person name="Oztas S."/>
            <person name="Ozier-Kalogeropoulos O."/>
            <person name="Pellenz S."/>
            <person name="Potier S."/>
            <person name="Richard G.F."/>
            <person name="Straub M.L."/>
            <person name="Suleau A."/>
            <person name="Swennene D."/>
            <person name="Tekaia F."/>
            <person name="Wesolowski-Louvel M."/>
            <person name="Westhof E."/>
            <person name="Wirth B."/>
            <person name="Zeniou-Meyer M."/>
            <person name="Zivanovic I."/>
            <person name="Bolotin-Fukuhara M."/>
            <person name="Thierry A."/>
            <person name="Bouchier C."/>
            <person name="Caudron B."/>
            <person name="Scarpelli C."/>
            <person name="Gaillardin C."/>
            <person name="Weissenbach J."/>
            <person name="Wincker P."/>
            <person name="Souciet J.L."/>
        </authorList>
    </citation>
    <scope>NUCLEOTIDE SEQUENCE [LARGE SCALE GENOMIC DNA]</scope>
    <source>
        <strain evidence="6">ATCC 36239 / CBS 767 / BCRC 21394 / JCM 1990 / NBRC 0083 / IGC 2968</strain>
    </source>
</reference>
<dbReference type="FunCoup" id="Q6BND0">
    <property type="interactions" value="1144"/>
</dbReference>
<dbReference type="STRING" id="284592.Q6BND0"/>
<dbReference type="InterPro" id="IPR045123">
    <property type="entry name" value="METTL14-like"/>
</dbReference>
<feature type="region of interest" description="Disordered" evidence="4">
    <location>
        <begin position="50"/>
        <end position="91"/>
    </location>
</feature>
<dbReference type="PROSITE" id="PS51592">
    <property type="entry name" value="SAM_MTA70L_2"/>
    <property type="match status" value="1"/>
</dbReference>
<dbReference type="InterPro" id="IPR007757">
    <property type="entry name" value="MT-A70-like"/>
</dbReference>
<dbReference type="AlphaFoldDB" id="Q6BND0"/>
<dbReference type="VEuPathDB" id="FungiDB:DEHA2E22770g"/>
<dbReference type="PANTHER" id="PTHR13107:SF0">
    <property type="entry name" value="N6-ADENOSINE-METHYLTRANSFERASE NON-CATALYTIC SUBUNIT"/>
    <property type="match status" value="1"/>
</dbReference>
<dbReference type="RefSeq" id="XP_460290.2">
    <property type="nucleotide sequence ID" value="XM_460290.1"/>
</dbReference>
<feature type="compositionally biased region" description="Low complexity" evidence="4">
    <location>
        <begin position="53"/>
        <end position="76"/>
    </location>
</feature>
<proteinExistence type="inferred from homology"/>
<keyword evidence="6" id="KW-1185">Reference proteome</keyword>
<evidence type="ECO:0000313" key="6">
    <source>
        <dbReference type="Proteomes" id="UP000000599"/>
    </source>
</evidence>
<feature type="region of interest" description="Disordered" evidence="4">
    <location>
        <begin position="1"/>
        <end position="22"/>
    </location>
</feature>
<dbReference type="Proteomes" id="UP000000599">
    <property type="component" value="Chromosome E"/>
</dbReference>
<evidence type="ECO:0000256" key="1">
    <source>
        <dbReference type="ARBA" id="ARBA00004123"/>
    </source>
</evidence>
<dbReference type="PANTHER" id="PTHR13107">
    <property type="entry name" value="N6-ADENOSINE-METHYLTRANSFERASE NON-CATALYTIC SUBUNIT"/>
    <property type="match status" value="1"/>
</dbReference>
<dbReference type="GO" id="GO:0003729">
    <property type="term" value="F:mRNA binding"/>
    <property type="evidence" value="ECO:0007669"/>
    <property type="project" value="TreeGrafter"/>
</dbReference>
<dbReference type="KEGG" id="dha:DEHA2E22770g"/>
<organism evidence="5 6">
    <name type="scientific">Debaryomyces hansenii (strain ATCC 36239 / CBS 767 / BCRC 21394 / JCM 1990 / NBRC 0083 / IGC 2968)</name>
    <name type="common">Yeast</name>
    <name type="synonym">Torulaspora hansenii</name>
    <dbReference type="NCBI Taxonomy" id="284592"/>
    <lineage>
        <taxon>Eukaryota</taxon>
        <taxon>Fungi</taxon>
        <taxon>Dikarya</taxon>
        <taxon>Ascomycota</taxon>
        <taxon>Saccharomycotina</taxon>
        <taxon>Pichiomycetes</taxon>
        <taxon>Debaryomycetaceae</taxon>
        <taxon>Debaryomyces</taxon>
    </lineage>
</organism>
<dbReference type="EMBL" id="CR382137">
    <property type="protein sequence ID" value="CAG88574.2"/>
    <property type="molecule type" value="Genomic_DNA"/>
</dbReference>
<accession>Q6BND0</accession>
<dbReference type="GeneID" id="2903005"/>
<comment type="subcellular location">
    <subcellularLocation>
        <location evidence="1">Nucleus</location>
    </subcellularLocation>
</comment>
<feature type="compositionally biased region" description="Basic and acidic residues" evidence="4">
    <location>
        <begin position="10"/>
        <end position="22"/>
    </location>
</feature>
<dbReference type="GO" id="GO:0036396">
    <property type="term" value="C:RNA N6-methyladenosine methyltransferase complex"/>
    <property type="evidence" value="ECO:0007669"/>
    <property type="project" value="TreeGrafter"/>
</dbReference>
<dbReference type="GO" id="GO:0005634">
    <property type="term" value="C:nucleus"/>
    <property type="evidence" value="ECO:0007669"/>
    <property type="project" value="UniProtKB-SubCell"/>
</dbReference>
<evidence type="ECO:0000313" key="5">
    <source>
        <dbReference type="EMBL" id="CAG88574.2"/>
    </source>
</evidence>
<dbReference type="OrthoDB" id="14833at2759"/>
<keyword evidence="2" id="KW-0539">Nucleus</keyword>
<dbReference type="PROSITE" id="PS51143">
    <property type="entry name" value="MT_A70"/>
    <property type="match status" value="1"/>
</dbReference>
<name>Q6BND0_DEBHA</name>
<dbReference type="OMA" id="FNSELYQ"/>
<evidence type="ECO:0000256" key="2">
    <source>
        <dbReference type="ARBA" id="ARBA00023242"/>
    </source>
</evidence>
<comment type="similarity">
    <text evidence="3">Belongs to the MT-A70-like family.</text>
</comment>
<sequence length="402" mass="46608">MSRRNSANKLNDKNRDANAHVPPHEKLVYNRFAGGSRNIYPETTNSYMKPLDNNSRSFASNNNNNNNNVGHSFNNNYGSGPRRAPSTNSKAMSTIRENDYSNHYIHSKRPPIKHVRNIQNPMEGYPKLQKLHQLKKNQISQHAVKPYGCKITSELIIPTLKSWINDYELQFDVIMIGALVENQFIQPLLYQLPLYKLCAKPGFLFIWATTQKIQELTKFLNSDVCNKKFRRSEELVFVLVDKNSPYYPNDSTDCKPLFTKHQWHCWMCITGTVRRSTDNHLIHCNVDTDLQIENNETNNSINAVPDSIYKVAENFSNSNRRLHIIPSRIGYNLPIKLRPGWVIMSPDVLINNFDPSTYERDMYTKSMIRYKTVNNTQKPQFLISQTNEIEELRPKSPINVKS</sequence>
<evidence type="ECO:0000256" key="3">
    <source>
        <dbReference type="PROSITE-ProRule" id="PRU00489"/>
    </source>
</evidence>